<evidence type="ECO:0000256" key="1">
    <source>
        <dbReference type="ARBA" id="ARBA00004328"/>
    </source>
</evidence>
<reference evidence="9 10" key="2">
    <citation type="journal article" date="2023" name="Mol. Biol. Evol.">
        <title>Genomics of Secondarily Temperate Adaptation in the Only Non-Antarctic Icefish.</title>
        <authorList>
            <person name="Rivera-Colon A.G."/>
            <person name="Rayamajhi N."/>
            <person name="Minhas B.F."/>
            <person name="Madrigal G."/>
            <person name="Bilyk K.T."/>
            <person name="Yoon V."/>
            <person name="Hune M."/>
            <person name="Gregory S."/>
            <person name="Cheng C.H.C."/>
            <person name="Catchen J.M."/>
        </authorList>
    </citation>
    <scope>NUCLEOTIDE SEQUENCE [LARGE SCALE GENOMIC DNA]</scope>
    <source>
        <strain evidence="9">JMC-PN-2008</strain>
    </source>
</reference>
<feature type="disulfide bond" evidence="5">
    <location>
        <begin position="179"/>
        <end position="206"/>
    </location>
</feature>
<comment type="caution">
    <text evidence="5">Lacks conserved residue(s) required for the propagation of feature annotation.</text>
</comment>
<dbReference type="Gene3D" id="2.10.70.10">
    <property type="entry name" value="Complement Module, domain 1"/>
    <property type="match status" value="4"/>
</dbReference>
<dbReference type="InterPro" id="IPR035976">
    <property type="entry name" value="Sushi/SCR/CCP_sf"/>
</dbReference>
<evidence type="ECO:0000256" key="3">
    <source>
        <dbReference type="ARBA" id="ARBA00022729"/>
    </source>
</evidence>
<evidence type="ECO:0000256" key="4">
    <source>
        <dbReference type="ARBA" id="ARBA00023157"/>
    </source>
</evidence>
<feature type="region of interest" description="Disordered" evidence="6">
    <location>
        <begin position="206"/>
        <end position="229"/>
    </location>
</feature>
<feature type="domain" description="Sushi" evidence="8">
    <location>
        <begin position="86"/>
        <end position="144"/>
    </location>
</feature>
<evidence type="ECO:0000256" key="5">
    <source>
        <dbReference type="PROSITE-ProRule" id="PRU00302"/>
    </source>
</evidence>
<feature type="signal peptide" evidence="7">
    <location>
        <begin position="1"/>
        <end position="20"/>
    </location>
</feature>
<sequence length="368" mass="40755">MCVRNLGFILLVWIPQVLNAQSAVQPCPAPRLSGGYFVPEQESYPHETTLTYACDNGHKPAVEGWWATSYCENGNWFPTPQCIDENACVPLTIPNANYVASTNGWYEKDDKIWVTCDEGYEHKDHDATAKCINGTWSSVPICEKSAEACGEPLKIPHAVIIHQGYQELFEADSQVQYECEDGYTAERADTKTVICISGNWTEGPTCNRRTTPSTGHGGSAGSSRISKPDKEIVRQVTTVNNCGTPPAIVNGDFVTNNGRFLEYQCAAYYKRVGLKTVRCYSDGTWTKAPTCKPTFCVVRTAAFSHLKPAGTKYIYDRETEKLECSRAGTFFNHYSETRCTSGKITFSECCNSAKIGMHLCNDLLPMGM</sequence>
<keyword evidence="3 7" id="KW-0732">Signal</keyword>
<dbReference type="Pfam" id="PF00084">
    <property type="entry name" value="Sushi"/>
    <property type="match status" value="4"/>
</dbReference>
<organism evidence="9 10">
    <name type="scientific">Eleginops maclovinus</name>
    <name type="common">Patagonian blennie</name>
    <name type="synonym">Eleginus maclovinus</name>
    <dbReference type="NCBI Taxonomy" id="56733"/>
    <lineage>
        <taxon>Eukaryota</taxon>
        <taxon>Metazoa</taxon>
        <taxon>Chordata</taxon>
        <taxon>Craniata</taxon>
        <taxon>Vertebrata</taxon>
        <taxon>Euteleostomi</taxon>
        <taxon>Actinopterygii</taxon>
        <taxon>Neopterygii</taxon>
        <taxon>Teleostei</taxon>
        <taxon>Neoteleostei</taxon>
        <taxon>Acanthomorphata</taxon>
        <taxon>Eupercaria</taxon>
        <taxon>Perciformes</taxon>
        <taxon>Notothenioidei</taxon>
        <taxon>Eleginopidae</taxon>
        <taxon>Eleginops</taxon>
    </lineage>
</organism>
<keyword evidence="4 5" id="KW-1015">Disulfide bond</keyword>
<name>A0AAN7XF34_ELEMC</name>
<comment type="caution">
    <text evidence="9">The sequence shown here is derived from an EMBL/GenBank/DDBJ whole genome shotgun (WGS) entry which is preliminary data.</text>
</comment>
<dbReference type="PANTHER" id="PTHR45785">
    <property type="entry name" value="COMPLEMENT FACTOR H-RELATED"/>
    <property type="match status" value="1"/>
</dbReference>
<evidence type="ECO:0000256" key="7">
    <source>
        <dbReference type="SAM" id="SignalP"/>
    </source>
</evidence>
<dbReference type="InterPro" id="IPR000436">
    <property type="entry name" value="Sushi_SCR_CCP_dom"/>
</dbReference>
<feature type="chain" id="PRO_5042960932" description="Sushi domain-containing protein" evidence="7">
    <location>
        <begin position="21"/>
        <end position="368"/>
    </location>
</feature>
<accession>A0AAN7XF34</accession>
<proteinExistence type="predicted"/>
<dbReference type="AlphaFoldDB" id="A0AAN7XF34"/>
<evidence type="ECO:0000256" key="6">
    <source>
        <dbReference type="SAM" id="MobiDB-lite"/>
    </source>
</evidence>
<dbReference type="SMART" id="SM00032">
    <property type="entry name" value="CCP"/>
    <property type="match status" value="4"/>
</dbReference>
<evidence type="ECO:0000313" key="9">
    <source>
        <dbReference type="EMBL" id="KAK5859506.1"/>
    </source>
</evidence>
<dbReference type="SUPFAM" id="SSF57535">
    <property type="entry name" value="Complement control module/SCR domain"/>
    <property type="match status" value="4"/>
</dbReference>
<dbReference type="EMBL" id="JAUZQC010000014">
    <property type="protein sequence ID" value="KAK5859506.1"/>
    <property type="molecule type" value="Genomic_DNA"/>
</dbReference>
<evidence type="ECO:0000256" key="2">
    <source>
        <dbReference type="ARBA" id="ARBA00022659"/>
    </source>
</evidence>
<feature type="domain" description="Sushi" evidence="8">
    <location>
        <begin position="25"/>
        <end position="84"/>
    </location>
</feature>
<feature type="domain" description="Sushi" evidence="8">
    <location>
        <begin position="240"/>
        <end position="293"/>
    </location>
</feature>
<dbReference type="PROSITE" id="PS50923">
    <property type="entry name" value="SUSHI"/>
    <property type="match status" value="4"/>
</dbReference>
<evidence type="ECO:0000259" key="8">
    <source>
        <dbReference type="PROSITE" id="PS50923"/>
    </source>
</evidence>
<protein>
    <recommendedName>
        <fullName evidence="8">Sushi domain-containing protein</fullName>
    </recommendedName>
</protein>
<reference evidence="9 10" key="1">
    <citation type="journal article" date="2023" name="Genes (Basel)">
        <title>Chromosome-Level Genome Assembly and Circadian Gene Repertoire of the Patagonia Blennie Eleginops maclovinus-The Closest Ancestral Proxy of Antarctic Cryonotothenioids.</title>
        <authorList>
            <person name="Cheng C.C."/>
            <person name="Rivera-Colon A.G."/>
            <person name="Minhas B.F."/>
            <person name="Wilson L."/>
            <person name="Rayamajhi N."/>
            <person name="Vargas-Chacoff L."/>
            <person name="Catchen J.M."/>
        </authorList>
    </citation>
    <scope>NUCLEOTIDE SEQUENCE [LARGE SCALE GENOMIC DNA]</scope>
    <source>
        <strain evidence="9">JMC-PN-2008</strain>
    </source>
</reference>
<dbReference type="Proteomes" id="UP001346869">
    <property type="component" value="Unassembled WGS sequence"/>
</dbReference>
<gene>
    <name evidence="9" type="ORF">PBY51_021059</name>
</gene>
<evidence type="ECO:0000313" key="10">
    <source>
        <dbReference type="Proteomes" id="UP001346869"/>
    </source>
</evidence>
<keyword evidence="10" id="KW-1185">Reference proteome</keyword>
<dbReference type="InterPro" id="IPR051503">
    <property type="entry name" value="ComplSys_Reg/VirEntry_Med"/>
</dbReference>
<comment type="subcellular location">
    <subcellularLocation>
        <location evidence="1">Virion</location>
    </subcellularLocation>
</comment>
<dbReference type="PANTHER" id="PTHR45785:SF2">
    <property type="entry name" value="COMPLEMENT FACTOR H-RELATED"/>
    <property type="match status" value="1"/>
</dbReference>
<feature type="disulfide bond" evidence="5">
    <location>
        <begin position="88"/>
        <end position="131"/>
    </location>
</feature>
<dbReference type="CDD" id="cd00033">
    <property type="entry name" value="CCP"/>
    <property type="match status" value="3"/>
</dbReference>
<keyword evidence="2 5" id="KW-0768">Sushi</keyword>
<feature type="domain" description="Sushi" evidence="8">
    <location>
        <begin position="147"/>
        <end position="208"/>
    </location>
</feature>